<dbReference type="Gene3D" id="2.10.109.10">
    <property type="entry name" value="Umud Fragment, subunit A"/>
    <property type="match status" value="1"/>
</dbReference>
<dbReference type="Proteomes" id="UP000262004">
    <property type="component" value="Chromosome"/>
</dbReference>
<dbReference type="PANTHER" id="PTHR33516:SF2">
    <property type="entry name" value="LEXA REPRESSOR-RELATED"/>
    <property type="match status" value="1"/>
</dbReference>
<dbReference type="InterPro" id="IPR015927">
    <property type="entry name" value="Peptidase_S24_S26A/B/C"/>
</dbReference>
<reference evidence="2 3" key="1">
    <citation type="submission" date="2018-04" db="EMBL/GenBank/DDBJ databases">
        <title>Complete genome sequence of Hydrogenophilus thermoluteolus TH-1.</title>
        <authorList>
            <person name="Arai H."/>
        </authorList>
    </citation>
    <scope>NUCLEOTIDE SEQUENCE [LARGE SCALE GENOMIC DNA]</scope>
    <source>
        <strain evidence="2 3">TH-1</strain>
    </source>
</reference>
<evidence type="ECO:0000313" key="3">
    <source>
        <dbReference type="Proteomes" id="UP000262004"/>
    </source>
</evidence>
<dbReference type="RefSeq" id="WP_119335083.1">
    <property type="nucleotide sequence ID" value="NZ_AP018558.1"/>
</dbReference>
<evidence type="ECO:0000259" key="1">
    <source>
        <dbReference type="Pfam" id="PF00717"/>
    </source>
</evidence>
<dbReference type="EMBL" id="AP018558">
    <property type="protein sequence ID" value="BBD77342.1"/>
    <property type="molecule type" value="Genomic_DNA"/>
</dbReference>
<dbReference type="CDD" id="cd06529">
    <property type="entry name" value="S24_LexA-like"/>
    <property type="match status" value="1"/>
</dbReference>
<evidence type="ECO:0000313" key="2">
    <source>
        <dbReference type="EMBL" id="BBD77342.1"/>
    </source>
</evidence>
<dbReference type="InterPro" id="IPR036286">
    <property type="entry name" value="LexA/Signal_pep-like_sf"/>
</dbReference>
<gene>
    <name evidence="2" type="ORF">HPTL_1078</name>
</gene>
<proteinExistence type="predicted"/>
<dbReference type="PANTHER" id="PTHR33516">
    <property type="entry name" value="LEXA REPRESSOR"/>
    <property type="match status" value="1"/>
</dbReference>
<feature type="domain" description="Peptidase S24/S26A/S26B/S26C" evidence="1">
    <location>
        <begin position="3"/>
        <end position="81"/>
    </location>
</feature>
<dbReference type="SUPFAM" id="SSF51306">
    <property type="entry name" value="LexA/Signal peptidase"/>
    <property type="match status" value="1"/>
</dbReference>
<dbReference type="AlphaFoldDB" id="A0A2Z6DYF3"/>
<dbReference type="OrthoDB" id="9787787at2"/>
<dbReference type="KEGG" id="htl:HPTL_1078"/>
<dbReference type="InterPro" id="IPR050077">
    <property type="entry name" value="LexA_repressor"/>
</dbReference>
<accession>A0A2Z6DYF3</accession>
<organism evidence="2 3">
    <name type="scientific">Hydrogenophilus thermoluteolus</name>
    <name type="common">Pseudomonas hydrogenothermophila</name>
    <dbReference type="NCBI Taxonomy" id="297"/>
    <lineage>
        <taxon>Bacteria</taxon>
        <taxon>Pseudomonadati</taxon>
        <taxon>Pseudomonadota</taxon>
        <taxon>Hydrogenophilia</taxon>
        <taxon>Hydrogenophilales</taxon>
        <taxon>Hydrogenophilaceae</taxon>
        <taxon>Hydrogenophilus</taxon>
    </lineage>
</organism>
<name>A0A2Z6DYF3_HYDTE</name>
<protein>
    <submittedName>
        <fullName evidence="2">Error-prone repair protein UmuD</fullName>
    </submittedName>
</protein>
<sequence>MYSTGFPSPAEHEWEKPLSLDRYLIAHPLATFFMRVGGDSLIAHGIHPGDILIVDRAVTPKVGDWVIAVEAGSFAVRCVERGQPLMVWGVVVGIARKLR</sequence>
<dbReference type="InterPro" id="IPR039418">
    <property type="entry name" value="LexA-like"/>
</dbReference>
<dbReference type="Pfam" id="PF00717">
    <property type="entry name" value="Peptidase_S24"/>
    <property type="match status" value="1"/>
</dbReference>
<keyword evidence="3" id="KW-1185">Reference proteome</keyword>